<dbReference type="InterPro" id="IPR036597">
    <property type="entry name" value="Fido-like_dom_sf"/>
</dbReference>
<dbReference type="AlphaFoldDB" id="A0A9D9DAG6"/>
<organism evidence="1 2">
    <name type="scientific">Candidatus Avisuccinivibrio stercorigallinarum</name>
    <dbReference type="NCBI Taxonomy" id="2840704"/>
    <lineage>
        <taxon>Bacteria</taxon>
        <taxon>Pseudomonadati</taxon>
        <taxon>Pseudomonadota</taxon>
        <taxon>Gammaproteobacteria</taxon>
        <taxon>Aeromonadales</taxon>
        <taxon>Succinivibrionaceae</taxon>
        <taxon>Succinivibrionaceae incertae sedis</taxon>
        <taxon>Candidatus Avisuccinivibrio</taxon>
    </lineage>
</organism>
<name>A0A9D9DAG6_9GAMM</name>
<reference evidence="1" key="1">
    <citation type="submission" date="2020-10" db="EMBL/GenBank/DDBJ databases">
        <authorList>
            <person name="Gilroy R."/>
        </authorList>
    </citation>
    <scope>NUCLEOTIDE SEQUENCE</scope>
    <source>
        <strain evidence="1">17213</strain>
    </source>
</reference>
<dbReference type="Proteomes" id="UP000823631">
    <property type="component" value="Unassembled WGS sequence"/>
</dbReference>
<protein>
    <recommendedName>
        <fullName evidence="3">Fido domain-containing protein</fullName>
    </recommendedName>
</protein>
<dbReference type="EMBL" id="JADINH010000005">
    <property type="protein sequence ID" value="MBO8414822.1"/>
    <property type="molecule type" value="Genomic_DNA"/>
</dbReference>
<evidence type="ECO:0000313" key="2">
    <source>
        <dbReference type="Proteomes" id="UP000823631"/>
    </source>
</evidence>
<accession>A0A9D9DAG6</accession>
<dbReference type="Gene3D" id="1.10.3290.10">
    <property type="entry name" value="Fido-like domain"/>
    <property type="match status" value="1"/>
</dbReference>
<evidence type="ECO:0000313" key="1">
    <source>
        <dbReference type="EMBL" id="MBO8414822.1"/>
    </source>
</evidence>
<sequence>MLSRSSVTPFLNTLIKLNFINLMEHPIKGSYDLEHLNAVHAAMFRNFSEFGLHPGGLREEVKEGYLFQRDADVKWHDKSYKITYVHARFNAADRQMLTDELAKLKVEEFKKLKTREFAERLADIFIKLLYLFPYRDMTQPTLLAFFRQFAVECGFDTLFGSKHESNVALFYFTSMKAVNELALTFLDSESAVIIRRHIQGVERFMSFRQLFFELCRPFTAVVFNNLTADSAEESEGSISGFQRAFAKNSQRAVKAYPEIAPMVQSFMLSVATTIKSGSSREAQELTLNKLAHDCIDKLMEGGLDSAKPASLILRPRRPGNIVQA</sequence>
<evidence type="ECO:0008006" key="3">
    <source>
        <dbReference type="Google" id="ProtNLM"/>
    </source>
</evidence>
<gene>
    <name evidence="1" type="ORF">IAB19_00365</name>
</gene>
<reference evidence="1" key="2">
    <citation type="journal article" date="2021" name="PeerJ">
        <title>Extensive microbial diversity within the chicken gut microbiome revealed by metagenomics and culture.</title>
        <authorList>
            <person name="Gilroy R."/>
            <person name="Ravi A."/>
            <person name="Getino M."/>
            <person name="Pursley I."/>
            <person name="Horton D.L."/>
            <person name="Alikhan N.F."/>
            <person name="Baker D."/>
            <person name="Gharbi K."/>
            <person name="Hall N."/>
            <person name="Watson M."/>
            <person name="Adriaenssens E.M."/>
            <person name="Foster-Nyarko E."/>
            <person name="Jarju S."/>
            <person name="Secka A."/>
            <person name="Antonio M."/>
            <person name="Oren A."/>
            <person name="Chaudhuri R.R."/>
            <person name="La Ragione R."/>
            <person name="Hildebrand F."/>
            <person name="Pallen M.J."/>
        </authorList>
    </citation>
    <scope>NUCLEOTIDE SEQUENCE</scope>
    <source>
        <strain evidence="1">17213</strain>
    </source>
</reference>
<proteinExistence type="predicted"/>
<comment type="caution">
    <text evidence="1">The sequence shown here is derived from an EMBL/GenBank/DDBJ whole genome shotgun (WGS) entry which is preliminary data.</text>
</comment>